<dbReference type="KEGG" id="rad:CO657_36145"/>
<sequence length="70" mass="8077">MYASTPSTVHSWSIRTQNKTFRSLHKAIEYAGEHVGELNALEVFIHNGDRREQIICGEELQSLIMRVCHH</sequence>
<accession>A0AAE5WVG1</accession>
<evidence type="ECO:0000313" key="2">
    <source>
        <dbReference type="Proteomes" id="UP000220927"/>
    </source>
</evidence>
<gene>
    <name evidence="1" type="ORF">CO657_36145</name>
</gene>
<reference evidence="1 2" key="1">
    <citation type="submission" date="2019-01" db="EMBL/GenBank/DDBJ databases">
        <title>Genomic insights into the origins and evolution of symbiotic genes in the Phaseolus vulgaris microsymbionts.</title>
        <authorList>
            <person name="Tong W."/>
        </authorList>
    </citation>
    <scope>NUCLEOTIDE SEQUENCE [LARGE SCALE GENOMIC DNA]</scope>
    <source>
        <strain evidence="1 2">FH23</strain>
        <plasmid evidence="2">prapfh23d</plasmid>
    </source>
</reference>
<protein>
    <submittedName>
        <fullName evidence="1">Uncharacterized protein</fullName>
    </submittedName>
</protein>
<geneLocation type="plasmid" evidence="2">
    <name>prapfh23d</name>
</geneLocation>
<dbReference type="AlphaFoldDB" id="A0AAE5WVG1"/>
<dbReference type="EMBL" id="CP035002">
    <property type="protein sequence ID" value="QAS83283.1"/>
    <property type="molecule type" value="Genomic_DNA"/>
</dbReference>
<keyword evidence="1" id="KW-0614">Plasmid</keyword>
<organism evidence="1 2">
    <name type="scientific">Rhizobium acidisoli</name>
    <dbReference type="NCBI Taxonomy" id="1538158"/>
    <lineage>
        <taxon>Bacteria</taxon>
        <taxon>Pseudomonadati</taxon>
        <taxon>Pseudomonadota</taxon>
        <taxon>Alphaproteobacteria</taxon>
        <taxon>Hyphomicrobiales</taxon>
        <taxon>Rhizobiaceae</taxon>
        <taxon>Rhizobium/Agrobacterium group</taxon>
        <taxon>Rhizobium</taxon>
    </lineage>
</organism>
<name>A0AAE5WVG1_9HYPH</name>
<evidence type="ECO:0000313" key="1">
    <source>
        <dbReference type="EMBL" id="QAS83283.1"/>
    </source>
</evidence>
<dbReference type="Proteomes" id="UP000220927">
    <property type="component" value="Plasmid pRapFH23d"/>
</dbReference>
<proteinExistence type="predicted"/>
<keyword evidence="2" id="KW-1185">Reference proteome</keyword>